<dbReference type="SMART" id="SM00160">
    <property type="entry name" value="RanBD"/>
    <property type="match status" value="1"/>
</dbReference>
<feature type="region of interest" description="Disordered" evidence="10">
    <location>
        <begin position="300"/>
        <end position="325"/>
    </location>
</feature>
<keyword evidence="8" id="KW-0906">Nuclear pore complex</keyword>
<feature type="domain" description="RanBD1" evidence="11">
    <location>
        <begin position="219"/>
        <end position="347"/>
    </location>
</feature>
<dbReference type="GO" id="GO:0051028">
    <property type="term" value="P:mRNA transport"/>
    <property type="evidence" value="ECO:0007669"/>
    <property type="project" value="UniProtKB-KW"/>
</dbReference>
<dbReference type="Gene3D" id="2.30.29.30">
    <property type="entry name" value="Pleckstrin-homology domain (PH domain)/Phosphotyrosine-binding domain (PTB)"/>
    <property type="match status" value="1"/>
</dbReference>
<evidence type="ECO:0000256" key="5">
    <source>
        <dbReference type="ARBA" id="ARBA00022927"/>
    </source>
</evidence>
<dbReference type="EnsemblMetazoa" id="XM_003383201.3">
    <property type="protein sequence ID" value="XP_003383249.1"/>
    <property type="gene ID" value="LOC100635050"/>
</dbReference>
<evidence type="ECO:0000313" key="13">
    <source>
        <dbReference type="Proteomes" id="UP000007879"/>
    </source>
</evidence>
<dbReference type="GO" id="GO:0005643">
    <property type="term" value="C:nuclear pore"/>
    <property type="evidence" value="ECO:0007669"/>
    <property type="project" value="UniProtKB-SubCell"/>
</dbReference>
<keyword evidence="9" id="KW-0539">Nucleus</keyword>
<evidence type="ECO:0000256" key="3">
    <source>
        <dbReference type="ARBA" id="ARBA00022737"/>
    </source>
</evidence>
<feature type="compositionally biased region" description="Acidic residues" evidence="10">
    <location>
        <begin position="195"/>
        <end position="209"/>
    </location>
</feature>
<dbReference type="OrthoDB" id="10062131at2759"/>
<evidence type="ECO:0000256" key="6">
    <source>
        <dbReference type="ARBA" id="ARBA00022990"/>
    </source>
</evidence>
<evidence type="ECO:0000259" key="11">
    <source>
        <dbReference type="PROSITE" id="PS50196"/>
    </source>
</evidence>
<feature type="region of interest" description="Disordered" evidence="10">
    <location>
        <begin position="89"/>
        <end position="111"/>
    </location>
</feature>
<keyword evidence="7" id="KW-0811">Translocation</keyword>
<dbReference type="PANTHER" id="PTHR23138">
    <property type="entry name" value="RAN BINDING PROTEIN"/>
    <property type="match status" value="1"/>
</dbReference>
<dbReference type="CDD" id="cd13170">
    <property type="entry name" value="RanBD_NUP50"/>
    <property type="match status" value="1"/>
</dbReference>
<evidence type="ECO:0000256" key="7">
    <source>
        <dbReference type="ARBA" id="ARBA00023010"/>
    </source>
</evidence>
<reference evidence="13" key="1">
    <citation type="journal article" date="2010" name="Nature">
        <title>The Amphimedon queenslandica genome and the evolution of animal complexity.</title>
        <authorList>
            <person name="Srivastava M."/>
            <person name="Simakov O."/>
            <person name="Chapman J."/>
            <person name="Fahey B."/>
            <person name="Gauthier M.E."/>
            <person name="Mitros T."/>
            <person name="Richards G.S."/>
            <person name="Conaco C."/>
            <person name="Dacre M."/>
            <person name="Hellsten U."/>
            <person name="Larroux C."/>
            <person name="Putnam N.H."/>
            <person name="Stanke M."/>
            <person name="Adamska M."/>
            <person name="Darling A."/>
            <person name="Degnan S.M."/>
            <person name="Oakley T.H."/>
            <person name="Plachetzki D.C."/>
            <person name="Zhai Y."/>
            <person name="Adamski M."/>
            <person name="Calcino A."/>
            <person name="Cummins S.F."/>
            <person name="Goodstein D.M."/>
            <person name="Harris C."/>
            <person name="Jackson D.J."/>
            <person name="Leys S.P."/>
            <person name="Shu S."/>
            <person name="Woodcroft B.J."/>
            <person name="Vervoort M."/>
            <person name="Kosik K.S."/>
            <person name="Manning G."/>
            <person name="Degnan B.M."/>
            <person name="Rokhsar D.S."/>
        </authorList>
    </citation>
    <scope>NUCLEOTIDE SEQUENCE [LARGE SCALE GENOMIC DNA]</scope>
</reference>
<name>A0A1X7VPE9_AMPQE</name>
<evidence type="ECO:0000256" key="4">
    <source>
        <dbReference type="ARBA" id="ARBA00022816"/>
    </source>
</evidence>
<dbReference type="eggNOG" id="KOG2724">
    <property type="taxonomic scope" value="Eukaryota"/>
</dbReference>
<keyword evidence="5" id="KW-0653">Protein transport</keyword>
<dbReference type="InterPro" id="IPR045255">
    <property type="entry name" value="RanBP1-like"/>
</dbReference>
<dbReference type="Pfam" id="PF08911">
    <property type="entry name" value="NUP50"/>
    <property type="match status" value="1"/>
</dbReference>
<comment type="subcellular location">
    <subcellularLocation>
        <location evidence="1">Nucleus</location>
        <location evidence="1">Nuclear pore complex</location>
    </subcellularLocation>
</comment>
<evidence type="ECO:0000256" key="1">
    <source>
        <dbReference type="ARBA" id="ARBA00004567"/>
    </source>
</evidence>
<keyword evidence="13" id="KW-1185">Reference proteome</keyword>
<protein>
    <recommendedName>
        <fullName evidence="11">RanBD1 domain-containing protein</fullName>
    </recommendedName>
</protein>
<evidence type="ECO:0000256" key="9">
    <source>
        <dbReference type="ARBA" id="ARBA00023242"/>
    </source>
</evidence>
<dbReference type="OMA" id="GNEAMEN"/>
<dbReference type="EnsemblMetazoa" id="Aqu2.1.42256_001">
    <property type="protein sequence ID" value="Aqu2.1.42256_001"/>
    <property type="gene ID" value="Aqu2.1.42256"/>
</dbReference>
<sequence>MAAKRSATAQLTSDNWEQEDENEEPAKTGFARASAEELEKRPMKTARRTLATGGAKAGGKLFSSIDLTRGLKPFGSSLLSAKPPFLPATSQPPLMSSSLTTPSFMTPPQTDTHSKYIKKLCALNESVSQWISDHVKKNPCIDLTPIFEDYKKYLKELDAEKEGVEETVAMTTTSETVTMETGDKGNEAMENGGGADDEEEEEEQPEETEKEEKKQLDLIQEPEDDTDCLFALRTKLYYKKDDKFVELGIGKLRVEEIEGGGVRLLLRNDTTLKQILLNVRINSQVPMTLQKNSLLIVCPPNPPLESKSPSKSSDSPDDATPPPVTYALRVKDSNMAEQLHSTIKNKL</sequence>
<keyword evidence="2" id="KW-0813">Transport</keyword>
<dbReference type="PROSITE" id="PS50196">
    <property type="entry name" value="RANBD1"/>
    <property type="match status" value="1"/>
</dbReference>
<evidence type="ECO:0000256" key="2">
    <source>
        <dbReference type="ARBA" id="ARBA00022448"/>
    </source>
</evidence>
<organism evidence="12">
    <name type="scientific">Amphimedon queenslandica</name>
    <name type="common">Sponge</name>
    <dbReference type="NCBI Taxonomy" id="400682"/>
    <lineage>
        <taxon>Eukaryota</taxon>
        <taxon>Metazoa</taxon>
        <taxon>Porifera</taxon>
        <taxon>Demospongiae</taxon>
        <taxon>Heteroscleromorpha</taxon>
        <taxon>Haplosclerida</taxon>
        <taxon>Niphatidae</taxon>
        <taxon>Amphimedon</taxon>
    </lineage>
</organism>
<accession>A0A1X7VPE9</accession>
<evidence type="ECO:0000313" key="12">
    <source>
        <dbReference type="EnsemblMetazoa" id="Aqu2.1.42256_001"/>
    </source>
</evidence>
<dbReference type="AlphaFoldDB" id="A0A1X7VPE9"/>
<keyword evidence="3" id="KW-0677">Repeat</keyword>
<dbReference type="STRING" id="400682.A0A1X7VPE9"/>
<feature type="compositionally biased region" description="Low complexity" evidence="10">
    <location>
        <begin position="89"/>
        <end position="108"/>
    </location>
</feature>
<gene>
    <name evidence="12" type="primary">100635050</name>
</gene>
<dbReference type="Proteomes" id="UP000007879">
    <property type="component" value="Unassembled WGS sequence"/>
</dbReference>
<feature type="region of interest" description="Disordered" evidence="10">
    <location>
        <begin position="1"/>
        <end position="53"/>
    </location>
</feature>
<evidence type="ECO:0000256" key="10">
    <source>
        <dbReference type="SAM" id="MobiDB-lite"/>
    </source>
</evidence>
<dbReference type="KEGG" id="aqu:100635050"/>
<reference evidence="12" key="2">
    <citation type="submission" date="2017-05" db="UniProtKB">
        <authorList>
            <consortium name="EnsemblMetazoa"/>
        </authorList>
    </citation>
    <scope>IDENTIFICATION</scope>
</reference>
<keyword evidence="6" id="KW-0007">Acetylation</keyword>
<dbReference type="InterPro" id="IPR015007">
    <property type="entry name" value="NUP2/50/61"/>
</dbReference>
<dbReference type="SUPFAM" id="SSF50729">
    <property type="entry name" value="PH domain-like"/>
    <property type="match status" value="1"/>
</dbReference>
<dbReference type="GO" id="GO:0015031">
    <property type="term" value="P:protein transport"/>
    <property type="evidence" value="ECO:0007669"/>
    <property type="project" value="UniProtKB-KW"/>
</dbReference>
<dbReference type="InterPro" id="IPR000156">
    <property type="entry name" value="Ran_bind_dom"/>
</dbReference>
<dbReference type="InterPro" id="IPR011993">
    <property type="entry name" value="PH-like_dom_sf"/>
</dbReference>
<keyword evidence="4" id="KW-0509">mRNA transport</keyword>
<feature type="region of interest" description="Disordered" evidence="10">
    <location>
        <begin position="178"/>
        <end position="216"/>
    </location>
</feature>
<dbReference type="Pfam" id="PF00638">
    <property type="entry name" value="Ran_BP1"/>
    <property type="match status" value="1"/>
</dbReference>
<dbReference type="InParanoid" id="A0A1X7VPE9"/>
<evidence type="ECO:0000256" key="8">
    <source>
        <dbReference type="ARBA" id="ARBA00023132"/>
    </source>
</evidence>
<proteinExistence type="predicted"/>
<feature type="compositionally biased region" description="Low complexity" evidence="10">
    <location>
        <begin position="304"/>
        <end position="313"/>
    </location>
</feature>